<dbReference type="InterPro" id="IPR035985">
    <property type="entry name" value="Ubiquitin-activating_enz"/>
</dbReference>
<feature type="domain" description="YcaO" evidence="1">
    <location>
        <begin position="425"/>
        <end position="736"/>
    </location>
</feature>
<organism evidence="2 3">
    <name type="scientific">Ktedonosporobacter rubrisoli</name>
    <dbReference type="NCBI Taxonomy" id="2509675"/>
    <lineage>
        <taxon>Bacteria</taxon>
        <taxon>Bacillati</taxon>
        <taxon>Chloroflexota</taxon>
        <taxon>Ktedonobacteria</taxon>
        <taxon>Ktedonobacterales</taxon>
        <taxon>Ktedonosporobacteraceae</taxon>
        <taxon>Ktedonosporobacter</taxon>
    </lineage>
</organism>
<dbReference type="PROSITE" id="PS51664">
    <property type="entry name" value="YCAO"/>
    <property type="match status" value="1"/>
</dbReference>
<evidence type="ECO:0000313" key="2">
    <source>
        <dbReference type="EMBL" id="QBD82859.1"/>
    </source>
</evidence>
<gene>
    <name evidence="2" type="ORF">EPA93_45615</name>
</gene>
<dbReference type="NCBIfam" id="TIGR03882">
    <property type="entry name" value="cyclo_dehyd_2"/>
    <property type="match status" value="1"/>
</dbReference>
<evidence type="ECO:0000313" key="3">
    <source>
        <dbReference type="Proteomes" id="UP000290365"/>
    </source>
</evidence>
<sequence>MRNLTTIRPKLRQNMAFQLKDRGLLFTGDGKYFLLKGSSATRWFAAFGAYLDGTHTLEELCRGMNPTVSAMIVKCTHELIQQGILKNAPPEDPAPLAKEIYQYFRSQVEFIDHYADTPQQRFKAFRESHILLVGSGEALIALGHSLLNNGLRDLLLAPTDTMHGYAERLTSAVDNLRQHGMEASLSLLDASSNSFDAHLDTCDIVVYCSDNGYLAEIFELNQRCLARHIKFLPAYTFNEQAFIGPFVNPAITGPCWFCGQIRLAANSDADDARMLWQTLALKDAFHFKESAVSYPVTSMLGNGLGFELFKALTDIIPAEDKNTVVVRNIETLTSKRELLVKHPLCPVCSSIKPDAYIQKLLDFVAGAHDHPTTSKDLLESSARLMDSSFGLFGAFQDDGIEQIPLRCTKLSMSTSIFAQETHQEITTYSLENVQEARYAALLEAVCHYSMALPDARSMLLMTREELHESGKQTIAPEALFSWSGIHMNAQEKPLRWLPAFSLFSKSICYVPASAAYPYSELNSQGSFEKTLAGFAVGSTFRDVQINGILSALTSLHVGELLRMQSAVIELTQKELPPPDPDLTFLLKTIRRFPQTFTLLEVVHSSPVHIIIVYTKEDPEKVLVTLGYGLSGGAALKMALHGMVARLQAQQTDEKAVLLWTDTFLLPEPALCSTFMRDHTASSRLKEPTATLEELESYLRAHVSDVLFANLTPSDIREEMQLISGTILLTRSATASF</sequence>
<dbReference type="OrthoDB" id="138132at2"/>
<dbReference type="AlphaFoldDB" id="A0A4P6K3T1"/>
<dbReference type="InterPro" id="IPR003776">
    <property type="entry name" value="YcaO-like_dom"/>
</dbReference>
<dbReference type="Gene3D" id="3.40.50.720">
    <property type="entry name" value="NAD(P)-binding Rossmann-like Domain"/>
    <property type="match status" value="1"/>
</dbReference>
<proteinExistence type="predicted"/>
<dbReference type="KEGG" id="kbs:EPA93_45615"/>
<dbReference type="GO" id="GO:0008641">
    <property type="term" value="F:ubiquitin-like modifier activating enzyme activity"/>
    <property type="evidence" value="ECO:0007669"/>
    <property type="project" value="InterPro"/>
</dbReference>
<name>A0A4P6K3T1_KTERU</name>
<dbReference type="InterPro" id="IPR022291">
    <property type="entry name" value="Bacteriocin_synth_cyclodeHase"/>
</dbReference>
<dbReference type="Proteomes" id="UP000290365">
    <property type="component" value="Chromosome"/>
</dbReference>
<accession>A0A4P6K3T1</accession>
<dbReference type="EMBL" id="CP035758">
    <property type="protein sequence ID" value="QBD82859.1"/>
    <property type="molecule type" value="Genomic_DNA"/>
</dbReference>
<dbReference type="Pfam" id="PF02624">
    <property type="entry name" value="YcaO"/>
    <property type="match status" value="1"/>
</dbReference>
<protein>
    <recommendedName>
        <fullName evidence="1">YcaO domain-containing protein</fullName>
    </recommendedName>
</protein>
<evidence type="ECO:0000259" key="1">
    <source>
        <dbReference type="PROSITE" id="PS51664"/>
    </source>
</evidence>
<dbReference type="RefSeq" id="WP_129893928.1">
    <property type="nucleotide sequence ID" value="NZ_CP035758.1"/>
</dbReference>
<reference evidence="2 3" key="1">
    <citation type="submission" date="2019-01" db="EMBL/GenBank/DDBJ databases">
        <title>Ktedonosporobacter rubrisoli SCAWS-G2.</title>
        <authorList>
            <person name="Huang Y."/>
            <person name="Yan B."/>
        </authorList>
    </citation>
    <scope>NUCLEOTIDE SEQUENCE [LARGE SCALE GENOMIC DNA]</scope>
    <source>
        <strain evidence="2 3">SCAWS-G2</strain>
    </source>
</reference>
<keyword evidence="3" id="KW-1185">Reference proteome</keyword>
<dbReference type="SUPFAM" id="SSF69572">
    <property type="entry name" value="Activating enzymes of the ubiquitin-like proteins"/>
    <property type="match status" value="1"/>
</dbReference>